<evidence type="ECO:0000259" key="2">
    <source>
        <dbReference type="SMART" id="SM00922"/>
    </source>
</evidence>
<dbReference type="AlphaFoldDB" id="A0A934RVW8"/>
<dbReference type="PROSITE" id="PS00908">
    <property type="entry name" value="MR_MLE_1"/>
    <property type="match status" value="1"/>
</dbReference>
<organism evidence="3 4">
    <name type="scientific">Pelagicoccus mobilis</name>
    <dbReference type="NCBI Taxonomy" id="415221"/>
    <lineage>
        <taxon>Bacteria</taxon>
        <taxon>Pseudomonadati</taxon>
        <taxon>Verrucomicrobiota</taxon>
        <taxon>Opitutia</taxon>
        <taxon>Puniceicoccales</taxon>
        <taxon>Pelagicoccaceae</taxon>
        <taxon>Pelagicoccus</taxon>
    </lineage>
</organism>
<keyword evidence="4" id="KW-1185">Reference proteome</keyword>
<protein>
    <submittedName>
        <fullName evidence="3">Mandelate racemase/muconate lactonizing enzyme family protein</fullName>
    </submittedName>
</protein>
<dbReference type="Proteomes" id="UP000617628">
    <property type="component" value="Unassembled WGS sequence"/>
</dbReference>
<evidence type="ECO:0000256" key="1">
    <source>
        <dbReference type="ARBA" id="ARBA00023239"/>
    </source>
</evidence>
<dbReference type="GO" id="GO:0016829">
    <property type="term" value="F:lyase activity"/>
    <property type="evidence" value="ECO:0007669"/>
    <property type="project" value="UniProtKB-KW"/>
</dbReference>
<dbReference type="InterPro" id="IPR013342">
    <property type="entry name" value="Mandelate_racemase_C"/>
</dbReference>
<dbReference type="InterPro" id="IPR029065">
    <property type="entry name" value="Enolase_C-like"/>
</dbReference>
<feature type="domain" description="Mandelate racemase/muconate lactonizing enzyme C-terminal" evidence="2">
    <location>
        <begin position="130"/>
        <end position="236"/>
    </location>
</feature>
<gene>
    <name evidence="3" type="ORF">JIN87_12990</name>
</gene>
<dbReference type="SUPFAM" id="SSF51604">
    <property type="entry name" value="Enolase C-terminal domain-like"/>
    <property type="match status" value="1"/>
</dbReference>
<name>A0A934RVW8_9BACT</name>
<evidence type="ECO:0000313" key="4">
    <source>
        <dbReference type="Proteomes" id="UP000617628"/>
    </source>
</evidence>
<dbReference type="SUPFAM" id="SSF54826">
    <property type="entry name" value="Enolase N-terminal domain-like"/>
    <property type="match status" value="1"/>
</dbReference>
<accession>A0A934RVW8</accession>
<dbReference type="GO" id="GO:0009063">
    <property type="term" value="P:amino acid catabolic process"/>
    <property type="evidence" value="ECO:0007669"/>
    <property type="project" value="InterPro"/>
</dbReference>
<dbReference type="EMBL" id="JAENIL010000022">
    <property type="protein sequence ID" value="MBK1877787.1"/>
    <property type="molecule type" value="Genomic_DNA"/>
</dbReference>
<dbReference type="Pfam" id="PF13378">
    <property type="entry name" value="MR_MLE_C"/>
    <property type="match status" value="1"/>
</dbReference>
<dbReference type="InterPro" id="IPR034593">
    <property type="entry name" value="DgoD-like"/>
</dbReference>
<dbReference type="SMART" id="SM00922">
    <property type="entry name" value="MR_MLE"/>
    <property type="match status" value="1"/>
</dbReference>
<reference evidence="3" key="1">
    <citation type="submission" date="2021-01" db="EMBL/GenBank/DDBJ databases">
        <title>Modified the classification status of verrucomicrobia.</title>
        <authorList>
            <person name="Feng X."/>
        </authorList>
    </citation>
    <scope>NUCLEOTIDE SEQUENCE</scope>
    <source>
        <strain evidence="3">KCTC 13126</strain>
    </source>
</reference>
<comment type="caution">
    <text evidence="3">The sequence shown here is derived from an EMBL/GenBank/DDBJ whole genome shotgun (WGS) entry which is preliminary data.</text>
</comment>
<proteinExistence type="predicted"/>
<dbReference type="Gene3D" id="3.30.390.10">
    <property type="entry name" value="Enolase-like, N-terminal domain"/>
    <property type="match status" value="1"/>
</dbReference>
<dbReference type="CDD" id="cd03316">
    <property type="entry name" value="MR_like"/>
    <property type="match status" value="1"/>
</dbReference>
<evidence type="ECO:0000313" key="3">
    <source>
        <dbReference type="EMBL" id="MBK1877787.1"/>
    </source>
</evidence>
<dbReference type="InterPro" id="IPR018110">
    <property type="entry name" value="Mandel_Rmase/mucon_lact_enz_CS"/>
</dbReference>
<dbReference type="InterPro" id="IPR036849">
    <property type="entry name" value="Enolase-like_C_sf"/>
</dbReference>
<sequence length="383" mass="42994">MLSPKITKVSYYPAPGYQRRVISQSHGIIEIETDAGISGIGEGGSPDLVSQLARFLIGEDPLRIEHLWQTLFRADFYPAGRELTHALGGLDMALWDIKGKLLDVPVYQLLGGRYRDHIECYATAFDPENPNLAEAARKCMDFGYAAYRTTGLVDNSSQTFDDKKAVSAIYRQCEAIANELGDDGFWAIDFHTRFDPIHAIELAKRLEPLKPLFCEDLVRSEHLSQYRSIRQQTSAPLAAGEQLSHRWECQDLIKEKLIDFARITLPNVGGITELRKILSELETQFITFVPHFTGPISTAALVHCGISFPGRVIQEIVGTGPAEKPYLNSDYIIFKEGKLYPNDHPGIGVTLVKEKLTKTLEVTERDPHAFPIFKRPDGSYTNW</sequence>
<dbReference type="PANTHER" id="PTHR48080:SF2">
    <property type="entry name" value="D-GALACTONATE DEHYDRATASE"/>
    <property type="match status" value="1"/>
</dbReference>
<dbReference type="InterPro" id="IPR013341">
    <property type="entry name" value="Mandelate_racemase_N_dom"/>
</dbReference>
<keyword evidence="1" id="KW-0456">Lyase</keyword>
<dbReference type="RefSeq" id="WP_200356001.1">
    <property type="nucleotide sequence ID" value="NZ_JAENIL010000022.1"/>
</dbReference>
<dbReference type="SFLD" id="SFLDS00001">
    <property type="entry name" value="Enolase"/>
    <property type="match status" value="1"/>
</dbReference>
<dbReference type="Pfam" id="PF02746">
    <property type="entry name" value="MR_MLE_N"/>
    <property type="match status" value="1"/>
</dbReference>
<dbReference type="InterPro" id="IPR029017">
    <property type="entry name" value="Enolase-like_N"/>
</dbReference>
<dbReference type="Gene3D" id="3.20.20.120">
    <property type="entry name" value="Enolase-like C-terminal domain"/>
    <property type="match status" value="1"/>
</dbReference>
<dbReference type="PANTHER" id="PTHR48080">
    <property type="entry name" value="D-GALACTONATE DEHYDRATASE-RELATED"/>
    <property type="match status" value="1"/>
</dbReference>